<comment type="caution">
    <text evidence="2">The sequence shown here is derived from an EMBL/GenBank/DDBJ whole genome shotgun (WGS) entry which is preliminary data.</text>
</comment>
<dbReference type="Proteomes" id="UP001470230">
    <property type="component" value="Unassembled WGS sequence"/>
</dbReference>
<dbReference type="Pfam" id="PF00069">
    <property type="entry name" value="Pkinase"/>
    <property type="match status" value="1"/>
</dbReference>
<dbReference type="SUPFAM" id="SSF56112">
    <property type="entry name" value="Protein kinase-like (PK-like)"/>
    <property type="match status" value="1"/>
</dbReference>
<sequence>MSRYLWIAQKRFLANLIDFESKSLLPSNYDKTNRQIILVDIARGMKLFHNRCVVHRDLKPENILLDSDFRPRITDFSLSKFLTPSTPWPHQWQTSEQQYVWRQM</sequence>
<protein>
    <recommendedName>
        <fullName evidence="1">Protein kinase domain-containing protein</fullName>
    </recommendedName>
</protein>
<evidence type="ECO:0000313" key="3">
    <source>
        <dbReference type="Proteomes" id="UP001470230"/>
    </source>
</evidence>
<dbReference type="EMBL" id="JAPFFF010000010">
    <property type="protein sequence ID" value="KAK8880336.1"/>
    <property type="molecule type" value="Genomic_DNA"/>
</dbReference>
<proteinExistence type="predicted"/>
<evidence type="ECO:0000259" key="1">
    <source>
        <dbReference type="PROSITE" id="PS50011"/>
    </source>
</evidence>
<keyword evidence="3" id="KW-1185">Reference proteome</keyword>
<dbReference type="PANTHER" id="PTHR47975">
    <property type="entry name" value="S-LOCUS LECTIN KINASE FAMILY PROTEIN"/>
    <property type="match status" value="1"/>
</dbReference>
<gene>
    <name evidence="2" type="ORF">M9Y10_003002</name>
</gene>
<feature type="domain" description="Protein kinase" evidence="1">
    <location>
        <begin position="1"/>
        <end position="104"/>
    </location>
</feature>
<dbReference type="PROSITE" id="PS50011">
    <property type="entry name" value="PROTEIN_KINASE_DOM"/>
    <property type="match status" value="1"/>
</dbReference>
<dbReference type="PANTHER" id="PTHR47975:SF33">
    <property type="entry name" value="RECEPTOR-LIKE SERINE_THREONINE-PROTEIN KINASE"/>
    <property type="match status" value="1"/>
</dbReference>
<dbReference type="PROSITE" id="PS00108">
    <property type="entry name" value="PROTEIN_KINASE_ST"/>
    <property type="match status" value="1"/>
</dbReference>
<name>A0ABR2JNP2_9EUKA</name>
<dbReference type="InterPro" id="IPR008271">
    <property type="entry name" value="Ser/Thr_kinase_AS"/>
</dbReference>
<dbReference type="InterPro" id="IPR011009">
    <property type="entry name" value="Kinase-like_dom_sf"/>
</dbReference>
<dbReference type="Gene3D" id="1.10.510.10">
    <property type="entry name" value="Transferase(Phosphotransferase) domain 1"/>
    <property type="match status" value="1"/>
</dbReference>
<accession>A0ABR2JNP2</accession>
<reference evidence="2 3" key="1">
    <citation type="submission" date="2024-04" db="EMBL/GenBank/DDBJ databases">
        <title>Tritrichomonas musculus Genome.</title>
        <authorList>
            <person name="Alves-Ferreira E."/>
            <person name="Grigg M."/>
            <person name="Lorenzi H."/>
            <person name="Galac M."/>
        </authorList>
    </citation>
    <scope>NUCLEOTIDE SEQUENCE [LARGE SCALE GENOMIC DNA]</scope>
    <source>
        <strain evidence="2 3">EAF2021</strain>
    </source>
</reference>
<evidence type="ECO:0000313" key="2">
    <source>
        <dbReference type="EMBL" id="KAK8880336.1"/>
    </source>
</evidence>
<dbReference type="InterPro" id="IPR000719">
    <property type="entry name" value="Prot_kinase_dom"/>
</dbReference>
<organism evidence="2 3">
    <name type="scientific">Tritrichomonas musculus</name>
    <dbReference type="NCBI Taxonomy" id="1915356"/>
    <lineage>
        <taxon>Eukaryota</taxon>
        <taxon>Metamonada</taxon>
        <taxon>Parabasalia</taxon>
        <taxon>Tritrichomonadida</taxon>
        <taxon>Tritrichomonadidae</taxon>
        <taxon>Tritrichomonas</taxon>
    </lineage>
</organism>